<keyword evidence="6 9" id="KW-0802">TPR repeat</keyword>
<dbReference type="SMART" id="SM00368">
    <property type="entry name" value="LRR_RI"/>
    <property type="match status" value="4"/>
</dbReference>
<dbReference type="SUPFAM" id="SSF48452">
    <property type="entry name" value="TPR-like"/>
    <property type="match status" value="1"/>
</dbReference>
<dbReference type="Gene3D" id="3.80.10.10">
    <property type="entry name" value="Ribonuclease Inhibitor"/>
    <property type="match status" value="2"/>
</dbReference>
<evidence type="ECO:0000313" key="12">
    <source>
        <dbReference type="Proteomes" id="UP000664859"/>
    </source>
</evidence>
<comment type="caution">
    <text evidence="11">The sequence shown here is derived from an EMBL/GenBank/DDBJ whole genome shotgun (WGS) entry which is preliminary data.</text>
</comment>
<keyword evidence="3" id="KW-0158">Chromosome</keyword>
<dbReference type="GO" id="GO:0006325">
    <property type="term" value="P:chromatin organization"/>
    <property type="evidence" value="ECO:0007669"/>
    <property type="project" value="UniProtKB-KW"/>
</dbReference>
<sequence>MLKLKWTQHCSALSTAGFACARLPTFAEARDASLLIAGADLPAEGRVLFVSHRWLEHDSAGDKDTLGAEDDEPIVVSADTGDNLNFNLIRLYLEEALVRYTHVWMDACCIDAERLHGPGGTSQVDSSLLALLRASALLVVPRVITNNERTFSDLKDMTSRAWVRLEVALAISAGCETVITCLCDRDVTYLTMPATGAVDKCMRIVADKFKCWPVVRRHWDRLWQPLELLSAANDVMGGEGRSRKRHAPMWLSRQQWHVPHCAVAAMRCSSAQTESAPCSACEAGGPLVYAVDLRWAHMGPLDITRLRTMLPDAAAARWPQQRISGGLLLDGNAVTGAAAAALLTADRFSHLGLGCTGLGDGGAVHAGRTLAAGLCKAIVSLDLSWCGIGAAGVMALSAACTGVGSLRMLKLDGNAVTNHGTERAGMRALAKAIAAGPLQCVSLCSAGLDVADALSLSTALSSNPPLSHLALGDNVLGAEGGAALARALTTNTALRALDLSFCSLGSDVALDGWDVRVQVRARSDSVTSELTTPRRPSSASLSTRVRKSSSVGTIAALLATPRRKSRLSSATVPATVMEAVAEIPATTAEPAPQPAANPVPLSKAGSSIAGRALTAALDSSAAAAAAATAATSRGSISHKGVMCNTTLKLLDVTGSTMGSGDAGPPRSDRCETGDLVILSEWTHDEQRTPTTGVSPADRASTSTLAASPCTPPKQQALLALQQQYQQQQQMHTRAINAAIQMLEHLAARAMAVDDPYGTEAADAATAAATKARGDWEHARAPGRTPELARLLEQMGRALATLGDLRNARVYLQRALAIREDALGPRSPETAAYLLRLSVLQVRVVTAEWAGTFDTPRAAEVTLKRCLAASEEFFGAVAAAARHQGGKGFRGNKAGVAAAQAPRTLSVYPAALSSLGLLLMDQDRLEEAKGFLSRALDADRALYGRDHPEVAEDLTNLAYLICCLEGAVPANKGGMTLAEKFLRRALEVFEAARRQGRCNAATLANAVNNVAAAVRTRGALDEAAQLYRRALLLRTSTAGPFSPSVVPTLVALASTLTQDATQQLQAKLDEFRQQQVEDALELRRQMDGSTHHKRTPEQEAEERAAVEKALLDSKDRVEEQLEQVARDLVAEVSAIGSRLHEARDRYGTAVVIVEKQGGRQHPMMLDLLSPLASVLFMLDEVEEAIQAMVWIGWGLMRLEDPTQARNMLDEALGPLTAYRDEAAATQDGSWKESDISTLPHRCQLRELDSLVSRGERALAKAKQWALTPYAGDPVAGTPVSLSRKGSMRSITGKLMKWSK</sequence>
<evidence type="ECO:0000256" key="4">
    <source>
        <dbReference type="ARBA" id="ARBA00022737"/>
    </source>
</evidence>
<gene>
    <name evidence="11" type="ORF">JKP88DRAFT_333243</name>
</gene>
<evidence type="ECO:0000256" key="10">
    <source>
        <dbReference type="SAM" id="MobiDB-lite"/>
    </source>
</evidence>
<dbReference type="OrthoDB" id="5986190at2759"/>
<dbReference type="InterPro" id="IPR011990">
    <property type="entry name" value="TPR-like_helical_dom_sf"/>
</dbReference>
<keyword evidence="5" id="KW-0227">DNA damage</keyword>
<evidence type="ECO:0000256" key="8">
    <source>
        <dbReference type="ARBA" id="ARBA00023204"/>
    </source>
</evidence>
<keyword evidence="12" id="KW-1185">Reference proteome</keyword>
<accession>A0A835YML8</accession>
<dbReference type="EMBL" id="JAFCMP010000527">
    <property type="protein sequence ID" value="KAG5177253.1"/>
    <property type="molecule type" value="Genomic_DNA"/>
</dbReference>
<dbReference type="PROSITE" id="PS51257">
    <property type="entry name" value="PROKAR_LIPOPROTEIN"/>
    <property type="match status" value="1"/>
</dbReference>
<comment type="subcellular location">
    <subcellularLocation>
        <location evidence="1">Chromosome</location>
    </subcellularLocation>
</comment>
<evidence type="ECO:0000256" key="1">
    <source>
        <dbReference type="ARBA" id="ARBA00004286"/>
    </source>
</evidence>
<dbReference type="InterPro" id="IPR032675">
    <property type="entry name" value="LRR_dom_sf"/>
</dbReference>
<evidence type="ECO:0000256" key="9">
    <source>
        <dbReference type="PROSITE-ProRule" id="PRU00339"/>
    </source>
</evidence>
<dbReference type="InterPro" id="IPR001611">
    <property type="entry name" value="Leu-rich_rpt"/>
</dbReference>
<dbReference type="Gene3D" id="1.25.40.10">
    <property type="entry name" value="Tetratricopeptide repeat domain"/>
    <property type="match status" value="2"/>
</dbReference>
<proteinExistence type="inferred from homology"/>
<protein>
    <submittedName>
        <fullName evidence="11">Uncharacterized protein</fullName>
    </submittedName>
</protein>
<evidence type="ECO:0000256" key="2">
    <source>
        <dbReference type="ARBA" id="ARBA00010999"/>
    </source>
</evidence>
<dbReference type="SMART" id="SM00028">
    <property type="entry name" value="TPR"/>
    <property type="match status" value="3"/>
</dbReference>
<evidence type="ECO:0000256" key="7">
    <source>
        <dbReference type="ARBA" id="ARBA00022853"/>
    </source>
</evidence>
<organism evidence="11 12">
    <name type="scientific">Tribonema minus</name>
    <dbReference type="NCBI Taxonomy" id="303371"/>
    <lineage>
        <taxon>Eukaryota</taxon>
        <taxon>Sar</taxon>
        <taxon>Stramenopiles</taxon>
        <taxon>Ochrophyta</taxon>
        <taxon>PX clade</taxon>
        <taxon>Xanthophyceae</taxon>
        <taxon>Tribonematales</taxon>
        <taxon>Tribonemataceae</taxon>
        <taxon>Tribonema</taxon>
    </lineage>
</organism>
<reference evidence="11" key="1">
    <citation type="submission" date="2021-02" db="EMBL/GenBank/DDBJ databases">
        <title>First Annotated Genome of the Yellow-green Alga Tribonema minus.</title>
        <authorList>
            <person name="Mahan K.M."/>
        </authorList>
    </citation>
    <scope>NUCLEOTIDE SEQUENCE</scope>
    <source>
        <strain evidence="11">UTEX B ZZ1240</strain>
    </source>
</reference>
<feature type="repeat" description="TPR" evidence="9">
    <location>
        <begin position="788"/>
        <end position="821"/>
    </location>
</feature>
<dbReference type="PANTHER" id="PTHR45641">
    <property type="entry name" value="TETRATRICOPEPTIDE REPEAT PROTEIN (AFU_ORTHOLOGUE AFUA_6G03870)"/>
    <property type="match status" value="1"/>
</dbReference>
<evidence type="ECO:0000313" key="11">
    <source>
        <dbReference type="EMBL" id="KAG5177253.1"/>
    </source>
</evidence>
<keyword evidence="8" id="KW-0234">DNA repair</keyword>
<dbReference type="Pfam" id="PF13374">
    <property type="entry name" value="TPR_10"/>
    <property type="match status" value="3"/>
</dbReference>
<keyword evidence="7" id="KW-0156">Chromatin regulator</keyword>
<evidence type="ECO:0000256" key="5">
    <source>
        <dbReference type="ARBA" id="ARBA00022763"/>
    </source>
</evidence>
<dbReference type="GO" id="GO:0006281">
    <property type="term" value="P:DNA repair"/>
    <property type="evidence" value="ECO:0007669"/>
    <property type="project" value="UniProtKB-KW"/>
</dbReference>
<name>A0A835YML8_9STRA</name>
<dbReference type="InterPro" id="IPR019734">
    <property type="entry name" value="TPR_rpt"/>
</dbReference>
<dbReference type="Proteomes" id="UP000664859">
    <property type="component" value="Unassembled WGS sequence"/>
</dbReference>
<feature type="region of interest" description="Disordered" evidence="10">
    <location>
        <begin position="685"/>
        <end position="709"/>
    </location>
</feature>
<dbReference type="SUPFAM" id="SSF52047">
    <property type="entry name" value="RNI-like"/>
    <property type="match status" value="1"/>
</dbReference>
<evidence type="ECO:0000256" key="6">
    <source>
        <dbReference type="ARBA" id="ARBA00022803"/>
    </source>
</evidence>
<dbReference type="PROSITE" id="PS50005">
    <property type="entry name" value="TPR"/>
    <property type="match status" value="1"/>
</dbReference>
<comment type="similarity">
    <text evidence="2">Belongs to the Tonsoku family.</text>
</comment>
<keyword evidence="4" id="KW-0677">Repeat</keyword>
<feature type="compositionally biased region" description="Polar residues" evidence="10">
    <location>
        <begin position="688"/>
        <end position="705"/>
    </location>
</feature>
<evidence type="ECO:0000256" key="3">
    <source>
        <dbReference type="ARBA" id="ARBA00022454"/>
    </source>
</evidence>
<dbReference type="Pfam" id="PF13516">
    <property type="entry name" value="LRR_6"/>
    <property type="match status" value="2"/>
</dbReference>
<dbReference type="PANTHER" id="PTHR45641:SF19">
    <property type="entry name" value="NEPHROCYSTIN-3"/>
    <property type="match status" value="1"/>
</dbReference>
<dbReference type="GO" id="GO:0005694">
    <property type="term" value="C:chromosome"/>
    <property type="evidence" value="ECO:0007669"/>
    <property type="project" value="UniProtKB-SubCell"/>
</dbReference>